<sequence length="159" mass="18106">MARRCGLTIEQALRYFQDICEINSGSENSDNDLSSGDTYFRTMIMAQILMSWKFPQDAEVRQQSQTTNTSVTLERNVPTAVQQASQMEVEEDGTEWEVIDVGNNLSGRREAQNVVREKSGPTLHARRQIKDNSTLSEWRLLLTPCILLHIKACTKQEAR</sequence>
<proteinExistence type="predicted"/>
<comment type="caution">
    <text evidence="1">The sequence shown here is derived from an EMBL/GenBank/DDBJ whole genome shotgun (WGS) entry which is preliminary data.</text>
</comment>
<protein>
    <submittedName>
        <fullName evidence="1">Uncharacterized protein</fullName>
    </submittedName>
</protein>
<accession>A0ABQ9HN68</accession>
<gene>
    <name evidence="1" type="ORF">PR048_011550</name>
</gene>
<dbReference type="Proteomes" id="UP001159363">
    <property type="component" value="Chromosome X"/>
</dbReference>
<keyword evidence="2" id="KW-1185">Reference proteome</keyword>
<reference evidence="1 2" key="1">
    <citation type="submission" date="2023-02" db="EMBL/GenBank/DDBJ databases">
        <title>LHISI_Scaffold_Assembly.</title>
        <authorList>
            <person name="Stuart O.P."/>
            <person name="Cleave R."/>
            <person name="Magrath M.J.L."/>
            <person name="Mikheyev A.S."/>
        </authorList>
    </citation>
    <scope>NUCLEOTIDE SEQUENCE [LARGE SCALE GENOMIC DNA]</scope>
    <source>
        <strain evidence="1">Daus_M_001</strain>
        <tissue evidence="1">Leg muscle</tissue>
    </source>
</reference>
<evidence type="ECO:0000313" key="1">
    <source>
        <dbReference type="EMBL" id="KAJ8885353.1"/>
    </source>
</evidence>
<organism evidence="1 2">
    <name type="scientific">Dryococelus australis</name>
    <dbReference type="NCBI Taxonomy" id="614101"/>
    <lineage>
        <taxon>Eukaryota</taxon>
        <taxon>Metazoa</taxon>
        <taxon>Ecdysozoa</taxon>
        <taxon>Arthropoda</taxon>
        <taxon>Hexapoda</taxon>
        <taxon>Insecta</taxon>
        <taxon>Pterygota</taxon>
        <taxon>Neoptera</taxon>
        <taxon>Polyneoptera</taxon>
        <taxon>Phasmatodea</taxon>
        <taxon>Verophasmatodea</taxon>
        <taxon>Anareolatae</taxon>
        <taxon>Phasmatidae</taxon>
        <taxon>Eurycanthinae</taxon>
        <taxon>Dryococelus</taxon>
    </lineage>
</organism>
<dbReference type="EMBL" id="JARBHB010000004">
    <property type="protein sequence ID" value="KAJ8885353.1"/>
    <property type="molecule type" value="Genomic_DNA"/>
</dbReference>
<name>A0ABQ9HN68_9NEOP</name>
<evidence type="ECO:0000313" key="2">
    <source>
        <dbReference type="Proteomes" id="UP001159363"/>
    </source>
</evidence>